<dbReference type="GO" id="GO:0019303">
    <property type="term" value="P:D-ribose catabolic process"/>
    <property type="evidence" value="ECO:0007669"/>
    <property type="project" value="UniProtKB-UniRule"/>
</dbReference>
<comment type="activity regulation">
    <text evidence="9">Activated by a monovalent cation that binds near, but not in, the active site. The most likely occupant of the site in vivo is potassium. Ion binding induces a conformational change that may alter substrate affinity.</text>
</comment>
<dbReference type="Gene3D" id="3.40.1190.20">
    <property type="match status" value="1"/>
</dbReference>
<comment type="similarity">
    <text evidence="9">Belongs to the carbohydrate kinase PfkB family. Ribokinase subfamily.</text>
</comment>
<dbReference type="EC" id="2.7.1.15" evidence="9"/>
<dbReference type="InterPro" id="IPR029056">
    <property type="entry name" value="Ribokinase-like"/>
</dbReference>
<proteinExistence type="inferred from homology"/>
<dbReference type="GO" id="GO:0005634">
    <property type="term" value="C:nucleus"/>
    <property type="evidence" value="ECO:0007669"/>
    <property type="project" value="UniProtKB-SubCell"/>
</dbReference>
<comment type="cofactor">
    <cofactor evidence="9">
        <name>Mg(2+)</name>
        <dbReference type="ChEBI" id="CHEBI:18420"/>
    </cofactor>
    <text evidence="9">Requires a divalent cation, most likely magnesium in vivo, as an electrophilic catalyst to aid phosphoryl group transfer. It is the chelate of the metal and the nucleotide that is the actual substrate.</text>
</comment>
<dbReference type="InterPro" id="IPR011611">
    <property type="entry name" value="PfkB_dom"/>
</dbReference>
<accession>A0A4S4M2R0</accession>
<evidence type="ECO:0000256" key="3">
    <source>
        <dbReference type="ARBA" id="ARBA00022741"/>
    </source>
</evidence>
<dbReference type="OrthoDB" id="415590at2759"/>
<dbReference type="InterPro" id="IPR002139">
    <property type="entry name" value="Ribo/fructo_kinase"/>
</dbReference>
<evidence type="ECO:0000313" key="12">
    <source>
        <dbReference type="Proteomes" id="UP000310158"/>
    </source>
</evidence>
<dbReference type="InterPro" id="IPR011877">
    <property type="entry name" value="Ribokinase"/>
</dbReference>
<dbReference type="HAMAP" id="MF_01987">
    <property type="entry name" value="Ribokinase"/>
    <property type="match status" value="1"/>
</dbReference>
<keyword evidence="3 9" id="KW-0547">Nucleotide-binding</keyword>
<feature type="binding site" evidence="9">
    <location>
        <begin position="267"/>
        <end position="272"/>
    </location>
    <ligand>
        <name>ATP</name>
        <dbReference type="ChEBI" id="CHEBI:30616"/>
    </ligand>
</feature>
<organism evidence="11 12">
    <name type="scientific">Bondarzewia mesenterica</name>
    <dbReference type="NCBI Taxonomy" id="1095465"/>
    <lineage>
        <taxon>Eukaryota</taxon>
        <taxon>Fungi</taxon>
        <taxon>Dikarya</taxon>
        <taxon>Basidiomycota</taxon>
        <taxon>Agaricomycotina</taxon>
        <taxon>Agaricomycetes</taxon>
        <taxon>Russulales</taxon>
        <taxon>Bondarzewiaceae</taxon>
        <taxon>Bondarzewia</taxon>
    </lineage>
</organism>
<dbReference type="Pfam" id="PF00294">
    <property type="entry name" value="PfkB"/>
    <property type="match status" value="1"/>
</dbReference>
<keyword evidence="9" id="KW-0539">Nucleus</keyword>
<dbReference type="PANTHER" id="PTHR10584:SF166">
    <property type="entry name" value="RIBOKINASE"/>
    <property type="match status" value="1"/>
</dbReference>
<feature type="domain" description="Carbohydrate kinase PfkB" evidence="10">
    <location>
        <begin position="48"/>
        <end position="354"/>
    </location>
</feature>
<feature type="binding site" evidence="9">
    <location>
        <position position="352"/>
    </location>
    <ligand>
        <name>K(+)</name>
        <dbReference type="ChEBI" id="CHEBI:29103"/>
    </ligand>
</feature>
<dbReference type="AlphaFoldDB" id="A0A4S4M2R0"/>
<comment type="subunit">
    <text evidence="9">Homodimer.</text>
</comment>
<keyword evidence="5 9" id="KW-0067">ATP-binding</keyword>
<keyword evidence="2 9" id="KW-0479">Metal-binding</keyword>
<dbReference type="GO" id="GO:0005737">
    <property type="term" value="C:cytoplasm"/>
    <property type="evidence" value="ECO:0007669"/>
    <property type="project" value="UniProtKB-SubCell"/>
</dbReference>
<dbReference type="GO" id="GO:0005524">
    <property type="term" value="F:ATP binding"/>
    <property type="evidence" value="ECO:0007669"/>
    <property type="project" value="UniProtKB-UniRule"/>
</dbReference>
<keyword evidence="12" id="KW-1185">Reference proteome</keyword>
<comment type="caution">
    <text evidence="11">The sequence shown here is derived from an EMBL/GenBank/DDBJ whole genome shotgun (WGS) entry which is preliminary data.</text>
</comment>
<sequence length="364" mass="38936">MSQIPSHCLVRGSINIDEFFHGKFYHYQPIHFLIFYFPTYIVNDVVRPGETISSTKFERRAGGKGANQAAAVAQAGGRVSLVGAVGEDGKWVVNDLESMGVNVDSVSVVEGPTGRAIIQLTPAGENCIILHRGANFALEDLPDQIVSHLVSSTHILLQNEIPWSGTLAYLEHAHARGIITIFNPSPMPPADQIRSFPWTALSWLLVNEVEAEGLLNSLGSQPSPSLLDGGLSTPAEWPAFPALSATYPIVKKLSSHQCLSSTNVVCTIGPAGAIAIIPTLTDAIYVPAAKLQGDVRDTTGAGDCFTGYLIAGLMRLYDSGTNTLSQDNATDLLIYSTHAAGMCVEKRGALESIPRRMDVDARLG</sequence>
<comment type="function">
    <text evidence="9">Catalyzes the phosphorylation of ribose at O-5 in a reaction requiring ATP and magnesium. The resulting D-ribose-5-phosphate can then be used either for sythesis of nucleotides, histidine, and tryptophan, or as a component of the pentose phosphate pathway.</text>
</comment>
<comment type="pathway">
    <text evidence="9">Carbohydrate metabolism; D-ribose degradation; D-ribose 5-phosphate from beta-D-ribopyranose: step 2/2.</text>
</comment>
<evidence type="ECO:0000256" key="9">
    <source>
        <dbReference type="HAMAP-Rule" id="MF_03215"/>
    </source>
</evidence>
<name>A0A4S4M2R0_9AGAM</name>
<evidence type="ECO:0000256" key="4">
    <source>
        <dbReference type="ARBA" id="ARBA00022777"/>
    </source>
</evidence>
<evidence type="ECO:0000256" key="7">
    <source>
        <dbReference type="ARBA" id="ARBA00022958"/>
    </source>
</evidence>
<keyword evidence="6 9" id="KW-0460">Magnesium</keyword>
<dbReference type="EMBL" id="SGPL01000048">
    <property type="protein sequence ID" value="THH19344.1"/>
    <property type="molecule type" value="Genomic_DNA"/>
</dbReference>
<feature type="binding site" evidence="9">
    <location>
        <position position="346"/>
    </location>
    <ligand>
        <name>K(+)</name>
        <dbReference type="ChEBI" id="CHEBI:29103"/>
    </ligand>
</feature>
<feature type="binding site" evidence="9">
    <location>
        <position position="207"/>
    </location>
    <ligand>
        <name>ATP</name>
        <dbReference type="ChEBI" id="CHEBI:30616"/>
    </ligand>
</feature>
<keyword evidence="7 9" id="KW-0630">Potassium</keyword>
<feature type="binding site" evidence="9">
    <location>
        <position position="348"/>
    </location>
    <ligand>
        <name>K(+)</name>
        <dbReference type="ChEBI" id="CHEBI:29103"/>
    </ligand>
</feature>
<dbReference type="PANTHER" id="PTHR10584">
    <property type="entry name" value="SUGAR KINASE"/>
    <property type="match status" value="1"/>
</dbReference>
<feature type="binding site" evidence="9">
    <location>
        <position position="297"/>
    </location>
    <ligand>
        <name>K(+)</name>
        <dbReference type="ChEBI" id="CHEBI:29103"/>
    </ligand>
</feature>
<feature type="active site" description="Proton acceptor" evidence="9">
    <location>
        <position position="303"/>
    </location>
</feature>
<dbReference type="GO" id="GO:0004747">
    <property type="term" value="F:ribokinase activity"/>
    <property type="evidence" value="ECO:0007669"/>
    <property type="project" value="UniProtKB-UniRule"/>
</dbReference>
<comment type="caution">
    <text evidence="9">Lacks conserved residue(s) required for the propagation of feature annotation.</text>
</comment>
<keyword evidence="4 9" id="KW-0418">Kinase</keyword>
<gene>
    <name evidence="11" type="ORF">EW146_g1811</name>
</gene>
<dbReference type="UniPathway" id="UPA00916">
    <property type="reaction ID" value="UER00889"/>
</dbReference>
<feature type="binding site" evidence="9">
    <location>
        <begin position="302"/>
        <end position="303"/>
    </location>
    <ligand>
        <name>ATP</name>
        <dbReference type="ChEBI" id="CHEBI:30616"/>
    </ligand>
</feature>
<evidence type="ECO:0000256" key="5">
    <source>
        <dbReference type="ARBA" id="ARBA00022840"/>
    </source>
</evidence>
<dbReference type="PRINTS" id="PR00990">
    <property type="entry name" value="RIBOKINASE"/>
</dbReference>
<comment type="subcellular location">
    <subcellularLocation>
        <location evidence="9">Cytoplasm</location>
    </subcellularLocation>
    <subcellularLocation>
        <location evidence="9">Nucleus</location>
    </subcellularLocation>
</comment>
<evidence type="ECO:0000256" key="6">
    <source>
        <dbReference type="ARBA" id="ARBA00022842"/>
    </source>
</evidence>
<dbReference type="SUPFAM" id="SSF53613">
    <property type="entry name" value="Ribokinase-like"/>
    <property type="match status" value="1"/>
</dbReference>
<dbReference type="Proteomes" id="UP000310158">
    <property type="component" value="Unassembled WGS sequence"/>
</dbReference>
<feature type="binding site" evidence="9">
    <location>
        <begin position="63"/>
        <end position="67"/>
    </location>
    <ligand>
        <name>substrate</name>
    </ligand>
</feature>
<comment type="catalytic activity">
    <reaction evidence="9">
        <text>D-ribose + ATP = D-ribose 5-phosphate + ADP + H(+)</text>
        <dbReference type="Rhea" id="RHEA:13697"/>
        <dbReference type="ChEBI" id="CHEBI:15378"/>
        <dbReference type="ChEBI" id="CHEBI:30616"/>
        <dbReference type="ChEBI" id="CHEBI:47013"/>
        <dbReference type="ChEBI" id="CHEBI:78346"/>
        <dbReference type="ChEBI" id="CHEBI:456216"/>
        <dbReference type="EC" id="2.7.1.15"/>
    </reaction>
</comment>
<dbReference type="GO" id="GO:0046872">
    <property type="term" value="F:metal ion binding"/>
    <property type="evidence" value="ECO:0007669"/>
    <property type="project" value="UniProtKB-KW"/>
</dbReference>
<evidence type="ECO:0000256" key="8">
    <source>
        <dbReference type="ARBA" id="ARBA00023277"/>
    </source>
</evidence>
<evidence type="ECO:0000256" key="2">
    <source>
        <dbReference type="ARBA" id="ARBA00022723"/>
    </source>
</evidence>
<keyword evidence="1 9" id="KW-0808">Transferase</keyword>
<evidence type="ECO:0000256" key="1">
    <source>
        <dbReference type="ARBA" id="ARBA00022679"/>
    </source>
</evidence>
<feature type="binding site" evidence="9">
    <location>
        <position position="160"/>
    </location>
    <ligand>
        <name>substrate</name>
    </ligand>
</feature>
<feature type="binding site" evidence="9">
    <location>
        <position position="343"/>
    </location>
    <ligand>
        <name>K(+)</name>
        <dbReference type="ChEBI" id="CHEBI:29103"/>
    </ligand>
</feature>
<evidence type="ECO:0000313" key="11">
    <source>
        <dbReference type="EMBL" id="THH19344.1"/>
    </source>
</evidence>
<feature type="binding site" evidence="9">
    <location>
        <position position="299"/>
    </location>
    <ligand>
        <name>K(+)</name>
        <dbReference type="ChEBI" id="CHEBI:29103"/>
    </ligand>
</feature>
<keyword evidence="8 9" id="KW-0119">Carbohydrate metabolism</keyword>
<keyword evidence="9" id="KW-0963">Cytoplasm</keyword>
<reference evidence="11 12" key="1">
    <citation type="submission" date="2019-02" db="EMBL/GenBank/DDBJ databases">
        <title>Genome sequencing of the rare red list fungi Bondarzewia mesenterica.</title>
        <authorList>
            <person name="Buettner E."/>
            <person name="Kellner H."/>
        </authorList>
    </citation>
    <scope>NUCLEOTIDE SEQUENCE [LARGE SCALE GENOMIC DNA]</scope>
    <source>
        <strain evidence="11 12">DSM 108281</strain>
    </source>
</reference>
<protein>
    <recommendedName>
        <fullName evidence="9">Ribokinase</fullName>
        <shortName evidence="9">RK</shortName>
        <ecNumber evidence="9">2.7.1.15</ecNumber>
    </recommendedName>
</protein>
<feature type="binding site" evidence="9">
    <location>
        <position position="303"/>
    </location>
    <ligand>
        <name>substrate</name>
    </ligand>
</feature>
<evidence type="ECO:0000259" key="10">
    <source>
        <dbReference type="Pfam" id="PF00294"/>
    </source>
</evidence>